<sequence>MTARATALLLLLLALAAGGASAAADCSRIVGCSSCSYELDKDSASVLVCKACGQGYALKDTKNLCACAPGYTARDADGTALGRCIPAPAGSVSAGGAVTAAATVSRVCLSNSKPNAAGTACLCDPGFYVLVGGQTPRCSACAGNTYLDAPNTRHACKPCGAARTANGDHTACVDLVTALTSKAAAELANVTGAVNSTLAGIAGRANGTLTTVLDRVNDTWTAVTDRVTAPWTAVTDFAANVTDHPLQTLEGLLPGDASISSSAASGRFNLTATQERLSKITSRLNPLAKAKLEKLVDLSTTDPTKRAQAMQFLDTVDTVVKRGTTILAVVKILSMILGGAGLG</sequence>
<keyword evidence="3" id="KW-1185">Reference proteome</keyword>
<protein>
    <recommendedName>
        <fullName evidence="4">Tyrosine-protein kinase ephrin type A/B receptor-like domain-containing protein</fullName>
    </recommendedName>
</protein>
<dbReference type="InParanoid" id="A0A2V0P8L1"/>
<accession>A0A2V0P8L1</accession>
<evidence type="ECO:0000313" key="3">
    <source>
        <dbReference type="Proteomes" id="UP000247498"/>
    </source>
</evidence>
<dbReference type="InterPro" id="IPR009030">
    <property type="entry name" value="Growth_fac_rcpt_cys_sf"/>
</dbReference>
<proteinExistence type="predicted"/>
<feature type="chain" id="PRO_5016090807" description="Tyrosine-protein kinase ephrin type A/B receptor-like domain-containing protein" evidence="1">
    <location>
        <begin position="23"/>
        <end position="343"/>
    </location>
</feature>
<feature type="signal peptide" evidence="1">
    <location>
        <begin position="1"/>
        <end position="22"/>
    </location>
</feature>
<dbReference type="AlphaFoldDB" id="A0A2V0P8L1"/>
<dbReference type="Proteomes" id="UP000247498">
    <property type="component" value="Unassembled WGS sequence"/>
</dbReference>
<gene>
    <name evidence="2" type="ORF">Rsub_08743</name>
</gene>
<name>A0A2V0P8L1_9CHLO</name>
<reference evidence="2 3" key="1">
    <citation type="journal article" date="2018" name="Sci. Rep.">
        <title>Raphidocelis subcapitata (=Pseudokirchneriella subcapitata) provides an insight into genome evolution and environmental adaptations in the Sphaeropleales.</title>
        <authorList>
            <person name="Suzuki S."/>
            <person name="Yamaguchi H."/>
            <person name="Nakajima N."/>
            <person name="Kawachi M."/>
        </authorList>
    </citation>
    <scope>NUCLEOTIDE SEQUENCE [LARGE SCALE GENOMIC DNA]</scope>
    <source>
        <strain evidence="2 3">NIES-35</strain>
    </source>
</reference>
<evidence type="ECO:0000313" key="2">
    <source>
        <dbReference type="EMBL" id="GBF96198.1"/>
    </source>
</evidence>
<evidence type="ECO:0000256" key="1">
    <source>
        <dbReference type="SAM" id="SignalP"/>
    </source>
</evidence>
<dbReference type="OrthoDB" id="560735at2759"/>
<evidence type="ECO:0008006" key="4">
    <source>
        <dbReference type="Google" id="ProtNLM"/>
    </source>
</evidence>
<organism evidence="2 3">
    <name type="scientific">Raphidocelis subcapitata</name>
    <dbReference type="NCBI Taxonomy" id="307507"/>
    <lineage>
        <taxon>Eukaryota</taxon>
        <taxon>Viridiplantae</taxon>
        <taxon>Chlorophyta</taxon>
        <taxon>core chlorophytes</taxon>
        <taxon>Chlorophyceae</taxon>
        <taxon>CS clade</taxon>
        <taxon>Sphaeropleales</taxon>
        <taxon>Selenastraceae</taxon>
        <taxon>Raphidocelis</taxon>
    </lineage>
</organism>
<dbReference type="EMBL" id="BDRX01000076">
    <property type="protein sequence ID" value="GBF96198.1"/>
    <property type="molecule type" value="Genomic_DNA"/>
</dbReference>
<dbReference type="SUPFAM" id="SSF57184">
    <property type="entry name" value="Growth factor receptor domain"/>
    <property type="match status" value="1"/>
</dbReference>
<keyword evidence="1" id="KW-0732">Signal</keyword>
<comment type="caution">
    <text evidence="2">The sequence shown here is derived from an EMBL/GenBank/DDBJ whole genome shotgun (WGS) entry which is preliminary data.</text>
</comment>